<dbReference type="STRING" id="83449.BON30_44965"/>
<keyword evidence="2" id="KW-1185">Reference proteome</keyword>
<organism evidence="1 2">
    <name type="scientific">Cystobacter ferrugineus</name>
    <dbReference type="NCBI Taxonomy" id="83449"/>
    <lineage>
        <taxon>Bacteria</taxon>
        <taxon>Pseudomonadati</taxon>
        <taxon>Myxococcota</taxon>
        <taxon>Myxococcia</taxon>
        <taxon>Myxococcales</taxon>
        <taxon>Cystobacterineae</taxon>
        <taxon>Archangiaceae</taxon>
        <taxon>Cystobacter</taxon>
    </lineage>
</organism>
<dbReference type="OrthoDB" id="5526306at2"/>
<reference evidence="2" key="1">
    <citation type="submission" date="2016-11" db="EMBL/GenBank/DDBJ databases">
        <authorList>
            <person name="Shukria A."/>
            <person name="Stevens D.C."/>
        </authorList>
    </citation>
    <scope>NUCLEOTIDE SEQUENCE [LARGE SCALE GENOMIC DNA]</scope>
    <source>
        <strain evidence="2">Cbfe23</strain>
    </source>
</reference>
<proteinExistence type="predicted"/>
<protein>
    <submittedName>
        <fullName evidence="1">Uncharacterized protein</fullName>
    </submittedName>
</protein>
<dbReference type="AlphaFoldDB" id="A0A1L9AVU0"/>
<sequence>MSQQTSNSSALPTEPPELAARREHLLATLEKEAKVATGTAEPVLRKMHELLANTQPGAPFNPALYEDVKTAFVNFTKAPVFPPPAIIMECLAFMQERQVAFLSASQR</sequence>
<reference evidence="1 2" key="2">
    <citation type="submission" date="2016-12" db="EMBL/GenBank/DDBJ databases">
        <title>Draft Genome Sequence of Cystobacter ferrugineus Strain Cbfe23.</title>
        <authorList>
            <person name="Akbar S."/>
            <person name="Dowd S.E."/>
            <person name="Stevens D.C."/>
        </authorList>
    </citation>
    <scope>NUCLEOTIDE SEQUENCE [LARGE SCALE GENOMIC DNA]</scope>
    <source>
        <strain evidence="1 2">Cbfe23</strain>
    </source>
</reference>
<dbReference type="EMBL" id="MPIN01000022">
    <property type="protein sequence ID" value="OJH34117.1"/>
    <property type="molecule type" value="Genomic_DNA"/>
</dbReference>
<evidence type="ECO:0000313" key="1">
    <source>
        <dbReference type="EMBL" id="OJH34117.1"/>
    </source>
</evidence>
<gene>
    <name evidence="1" type="ORF">BON30_44965</name>
</gene>
<comment type="caution">
    <text evidence="1">The sequence shown here is derived from an EMBL/GenBank/DDBJ whole genome shotgun (WGS) entry which is preliminary data.</text>
</comment>
<name>A0A1L9AVU0_9BACT</name>
<dbReference type="Proteomes" id="UP000182229">
    <property type="component" value="Unassembled WGS sequence"/>
</dbReference>
<dbReference type="RefSeq" id="WP_071904798.1">
    <property type="nucleotide sequence ID" value="NZ_MPIN01000022.1"/>
</dbReference>
<accession>A0A1L9AVU0</accession>
<evidence type="ECO:0000313" key="2">
    <source>
        <dbReference type="Proteomes" id="UP000182229"/>
    </source>
</evidence>